<name>A0AAW5TQ40_9LACT</name>
<keyword evidence="1" id="KW-1133">Transmembrane helix</keyword>
<protein>
    <submittedName>
        <fullName evidence="2">Uncharacterized protein</fullName>
    </submittedName>
</protein>
<sequence length="76" mass="9454">MTQFINIFSELLKSFIQFVIFFYIIFYLRKFIFRIKWYFIVKLGIASEDDIRNRISRLRDEMDRLTEALEIKSFKK</sequence>
<feature type="transmembrane region" description="Helical" evidence="1">
    <location>
        <begin position="12"/>
        <end position="28"/>
    </location>
</feature>
<reference evidence="2" key="1">
    <citation type="submission" date="2023-08" db="EMBL/GenBank/DDBJ databases">
        <title>Genomic analyses of the natural microbiome of Caenorhabditis elegans.</title>
        <authorList>
            <person name="Samuel B."/>
        </authorList>
    </citation>
    <scope>NUCLEOTIDE SEQUENCE</scope>
    <source>
        <strain evidence="2">BIGb0220</strain>
    </source>
</reference>
<evidence type="ECO:0000256" key="1">
    <source>
        <dbReference type="SAM" id="Phobius"/>
    </source>
</evidence>
<dbReference type="EMBL" id="JAOQNN010000002">
    <property type="protein sequence ID" value="MCW2281482.1"/>
    <property type="molecule type" value="Genomic_DNA"/>
</dbReference>
<gene>
    <name evidence="2" type="ORF">M2256_002004</name>
</gene>
<dbReference type="Proteomes" id="UP001207687">
    <property type="component" value="Unassembled WGS sequence"/>
</dbReference>
<comment type="caution">
    <text evidence="2">The sequence shown here is derived from an EMBL/GenBank/DDBJ whole genome shotgun (WGS) entry which is preliminary data.</text>
</comment>
<keyword evidence="1" id="KW-0812">Transmembrane</keyword>
<evidence type="ECO:0000313" key="2">
    <source>
        <dbReference type="EMBL" id="MCW2281482.1"/>
    </source>
</evidence>
<accession>A0AAW5TQ40</accession>
<organism evidence="2 3">
    <name type="scientific">Lactococcus lactis</name>
    <dbReference type="NCBI Taxonomy" id="1358"/>
    <lineage>
        <taxon>Bacteria</taxon>
        <taxon>Bacillati</taxon>
        <taxon>Bacillota</taxon>
        <taxon>Bacilli</taxon>
        <taxon>Lactobacillales</taxon>
        <taxon>Streptococcaceae</taxon>
        <taxon>Lactococcus</taxon>
    </lineage>
</organism>
<proteinExistence type="predicted"/>
<keyword evidence="1" id="KW-0472">Membrane</keyword>
<evidence type="ECO:0000313" key="3">
    <source>
        <dbReference type="Proteomes" id="UP001207687"/>
    </source>
</evidence>
<dbReference type="AlphaFoldDB" id="A0AAW5TQ40"/>